<proteinExistence type="predicted"/>
<sequence length="297" mass="33335">MISPIFGELWDEPWLNILQMAVASGSFILNVILLLANYRRENTRWATDGILCTITGLADCTIAMYVMLSTAARTFDHTLLYDDSTWCRINYIVGRTMGLACLDVAALLSLVRYLVIVRGHAPHPRGWACVALSLLALIATVTFEHSRNSTIYVFPTKLYCSPVNERNSLLLLSILIQVLGILPLFVIPFCYARVSLHYVKIASRLSVQPQLRSKIFGICIMATAYILAFAPDYIIFGLLNYFYILPTPLLTGLASCISGCVSLLNAIFPLLYHTEIRQNALDLFSHKVSRHTTFIQY</sequence>
<organism evidence="1 2">
    <name type="scientific">Entomophthora muscae</name>
    <dbReference type="NCBI Taxonomy" id="34485"/>
    <lineage>
        <taxon>Eukaryota</taxon>
        <taxon>Fungi</taxon>
        <taxon>Fungi incertae sedis</taxon>
        <taxon>Zoopagomycota</taxon>
        <taxon>Entomophthoromycotina</taxon>
        <taxon>Entomophthoromycetes</taxon>
        <taxon>Entomophthorales</taxon>
        <taxon>Entomophthoraceae</taxon>
        <taxon>Entomophthora</taxon>
    </lineage>
</organism>
<comment type="caution">
    <text evidence="1">The sequence shown here is derived from an EMBL/GenBank/DDBJ whole genome shotgun (WGS) entry which is preliminary data.</text>
</comment>
<evidence type="ECO:0000313" key="2">
    <source>
        <dbReference type="Proteomes" id="UP001165960"/>
    </source>
</evidence>
<dbReference type="EMBL" id="QTSX02003649">
    <property type="protein sequence ID" value="KAJ9069215.1"/>
    <property type="molecule type" value="Genomic_DNA"/>
</dbReference>
<reference evidence="1" key="1">
    <citation type="submission" date="2022-04" db="EMBL/GenBank/DDBJ databases">
        <title>Genome of the entomopathogenic fungus Entomophthora muscae.</title>
        <authorList>
            <person name="Elya C."/>
            <person name="Lovett B.R."/>
            <person name="Lee E."/>
            <person name="Macias A.M."/>
            <person name="Hajek A.E."/>
            <person name="De Bivort B.L."/>
            <person name="Kasson M.T."/>
            <person name="De Fine Licht H.H."/>
            <person name="Stajich J.E."/>
        </authorList>
    </citation>
    <scope>NUCLEOTIDE SEQUENCE</scope>
    <source>
        <strain evidence="1">Berkeley</strain>
    </source>
</reference>
<protein>
    <submittedName>
        <fullName evidence="1">Uncharacterized protein</fullName>
    </submittedName>
</protein>
<gene>
    <name evidence="1" type="ORF">DSO57_1020800</name>
</gene>
<keyword evidence="2" id="KW-1185">Reference proteome</keyword>
<evidence type="ECO:0000313" key="1">
    <source>
        <dbReference type="EMBL" id="KAJ9069215.1"/>
    </source>
</evidence>
<accession>A0ACC2T3R3</accession>
<dbReference type="Proteomes" id="UP001165960">
    <property type="component" value="Unassembled WGS sequence"/>
</dbReference>
<name>A0ACC2T3R3_9FUNG</name>